<keyword evidence="10" id="KW-1185">Reference proteome</keyword>
<dbReference type="SMART" id="SM00304">
    <property type="entry name" value="HAMP"/>
    <property type="match status" value="1"/>
</dbReference>
<dbReference type="Proteomes" id="UP001219630">
    <property type="component" value="Chromosome"/>
</dbReference>
<dbReference type="InterPro" id="IPR010910">
    <property type="entry name" value="Nitrate/nitrite_sensing_bac"/>
</dbReference>
<dbReference type="Pfam" id="PF08376">
    <property type="entry name" value="NIT"/>
    <property type="match status" value="1"/>
</dbReference>
<evidence type="ECO:0000259" key="6">
    <source>
        <dbReference type="PROSITE" id="PS50111"/>
    </source>
</evidence>
<evidence type="ECO:0000313" key="10">
    <source>
        <dbReference type="Proteomes" id="UP001219630"/>
    </source>
</evidence>
<keyword evidence="3" id="KW-0807">Transducer</keyword>
<keyword evidence="5" id="KW-1133">Transmembrane helix</keyword>
<dbReference type="SUPFAM" id="SSF58104">
    <property type="entry name" value="Methyl-accepting chemotaxis protein (MCP) signaling domain"/>
    <property type="match status" value="1"/>
</dbReference>
<dbReference type="PROSITE" id="PS50906">
    <property type="entry name" value="NIT"/>
    <property type="match status" value="1"/>
</dbReference>
<dbReference type="EMBL" id="CP114280">
    <property type="protein sequence ID" value="WFN56862.1"/>
    <property type="molecule type" value="Genomic_DNA"/>
</dbReference>
<dbReference type="InterPro" id="IPR004089">
    <property type="entry name" value="MCPsignal_dom"/>
</dbReference>
<protein>
    <submittedName>
        <fullName evidence="9">Nitrate- and nitrite sensing domain-containing protein</fullName>
    </submittedName>
</protein>
<feature type="region of interest" description="Disordered" evidence="4">
    <location>
        <begin position="633"/>
        <end position="654"/>
    </location>
</feature>
<dbReference type="InterPro" id="IPR013587">
    <property type="entry name" value="Nitrate/nitrite_sensing"/>
</dbReference>
<evidence type="ECO:0000256" key="5">
    <source>
        <dbReference type="SAM" id="Phobius"/>
    </source>
</evidence>
<dbReference type="InterPro" id="IPR003660">
    <property type="entry name" value="HAMP_dom"/>
</dbReference>
<feature type="domain" description="NIT" evidence="8">
    <location>
        <begin position="53"/>
        <end position="300"/>
    </location>
</feature>
<evidence type="ECO:0000259" key="8">
    <source>
        <dbReference type="PROSITE" id="PS50906"/>
    </source>
</evidence>
<evidence type="ECO:0000256" key="2">
    <source>
        <dbReference type="ARBA" id="ARBA00029447"/>
    </source>
</evidence>
<dbReference type="SMART" id="SM00283">
    <property type="entry name" value="MA"/>
    <property type="match status" value="1"/>
</dbReference>
<dbReference type="Gene3D" id="1.10.287.950">
    <property type="entry name" value="Methyl-accepting chemotaxis protein"/>
    <property type="match status" value="1"/>
</dbReference>
<dbReference type="PANTHER" id="PTHR43531:SF11">
    <property type="entry name" value="METHYL-ACCEPTING CHEMOTAXIS PROTEIN 3"/>
    <property type="match status" value="1"/>
</dbReference>
<feature type="domain" description="Methyl-accepting transducer" evidence="6">
    <location>
        <begin position="387"/>
        <end position="616"/>
    </location>
</feature>
<keyword evidence="5" id="KW-0472">Membrane</keyword>
<dbReference type="PROSITE" id="PS50885">
    <property type="entry name" value="HAMP"/>
    <property type="match status" value="1"/>
</dbReference>
<sequence>MLGFSSLSIRYKFALALMPLLFALLWFAALGALERRHVEQDMAQFATQLILAQRAGNAVHELQRERGMSAGYIGSKGQKFAEQLREQRGVTDKALAAFWQSASSVSSGGELAPRLQRLQPRLQGVPSLRTQIEGFSIPATQAVGQYTASISDLIGVVGDMSHQVTDGGLITRVVAYYNLLSLKEQAGVMRALLSEVFAVDGFAPGQYERFSQLVGMEMAYATAFNQFAEPLQRQQMQDIANDPSVQTALKMRDTAFAKAASGGFGIDANEWFKQQSLRIDRLKGIEDSVSADLLGWSARLEQQARMSGYGYIGGASVAVLLALLLAVWVARNIYRQITSTLKTIDDMGNDLTCRLTVPGNDELSQLNRAYNRALENIEDIVVTIKQSADWVGQASHDITQGNQDLAQRTDEQAASLVETASSMEQITIAVKQTADYANQAAELMTSMEAQINVADNVTLQARDAMALIRQSSEQMSQITGAIDAIAFQTNLLALNASVEAARAGEQGRGFAVVATEVRNLAQRSAAESQRIRELIAASVEQVQTGVTLVARSSDTMQHIMSSATQVRHFVGDIATAANEQALGVSQVHLALNQLEQVTQQNAALVSQAASASQLLDQQADQMKQTVDKFVVSDTPAPTAGRASQPLALGRAGRY</sequence>
<dbReference type="CDD" id="cd11386">
    <property type="entry name" value="MCP_signal"/>
    <property type="match status" value="1"/>
</dbReference>
<dbReference type="Pfam" id="PF00015">
    <property type="entry name" value="MCPsignal"/>
    <property type="match status" value="1"/>
</dbReference>
<comment type="similarity">
    <text evidence="2">Belongs to the methyl-accepting chemotaxis (MCP) protein family.</text>
</comment>
<gene>
    <name evidence="9" type="ORF">O1Q98_06305</name>
</gene>
<evidence type="ECO:0000256" key="3">
    <source>
        <dbReference type="PROSITE-ProRule" id="PRU00284"/>
    </source>
</evidence>
<name>A0ABY8GA76_9GAMM</name>
<dbReference type="PROSITE" id="PS50111">
    <property type="entry name" value="CHEMOTAXIS_TRANSDUC_2"/>
    <property type="match status" value="1"/>
</dbReference>
<keyword evidence="5" id="KW-0812">Transmembrane</keyword>
<feature type="transmembrane region" description="Helical" evidence="5">
    <location>
        <begin position="309"/>
        <end position="330"/>
    </location>
</feature>
<proteinExistence type="inferred from homology"/>
<keyword evidence="1" id="KW-0145">Chemotaxis</keyword>
<feature type="domain" description="HAMP" evidence="7">
    <location>
        <begin position="331"/>
        <end position="382"/>
    </location>
</feature>
<dbReference type="RefSeq" id="WP_125260224.1">
    <property type="nucleotide sequence ID" value="NZ_CP114280.1"/>
</dbReference>
<dbReference type="PANTHER" id="PTHR43531">
    <property type="entry name" value="PROTEIN ICFG"/>
    <property type="match status" value="1"/>
</dbReference>
<accession>A0ABY8GA76</accession>
<evidence type="ECO:0000256" key="4">
    <source>
        <dbReference type="SAM" id="MobiDB-lite"/>
    </source>
</evidence>
<organism evidence="9 10">
    <name type="scientific">Dickeya lacustris</name>
    <dbReference type="NCBI Taxonomy" id="2259638"/>
    <lineage>
        <taxon>Bacteria</taxon>
        <taxon>Pseudomonadati</taxon>
        <taxon>Pseudomonadota</taxon>
        <taxon>Gammaproteobacteria</taxon>
        <taxon>Enterobacterales</taxon>
        <taxon>Pectobacteriaceae</taxon>
        <taxon>Dickeya</taxon>
    </lineage>
</organism>
<reference evidence="9 10" key="1">
    <citation type="submission" date="2022-12" db="EMBL/GenBank/DDBJ databases">
        <title>Complete genome sequencing of Dickeya lacustris type strain LMG30899.</title>
        <authorList>
            <person name="Dobhal S."/>
            <person name="Arizala D."/>
            <person name="Arif M."/>
        </authorList>
    </citation>
    <scope>NUCLEOTIDE SEQUENCE [LARGE SCALE GENOMIC DNA]</scope>
    <source>
        <strain evidence="9 10">LMG30899</strain>
    </source>
</reference>
<evidence type="ECO:0000259" key="7">
    <source>
        <dbReference type="PROSITE" id="PS50885"/>
    </source>
</evidence>
<dbReference type="Pfam" id="PF00672">
    <property type="entry name" value="HAMP"/>
    <property type="match status" value="1"/>
</dbReference>
<evidence type="ECO:0000256" key="1">
    <source>
        <dbReference type="ARBA" id="ARBA00022500"/>
    </source>
</evidence>
<dbReference type="InterPro" id="IPR051310">
    <property type="entry name" value="MCP_chemotaxis"/>
</dbReference>
<evidence type="ECO:0000313" key="9">
    <source>
        <dbReference type="EMBL" id="WFN56862.1"/>
    </source>
</evidence>